<gene>
    <name evidence="2" type="ORF">EGYM00392_LOCUS6692</name>
</gene>
<dbReference type="SUPFAM" id="SSF52540">
    <property type="entry name" value="P-loop containing nucleoside triphosphate hydrolases"/>
    <property type="match status" value="1"/>
</dbReference>
<protein>
    <recommendedName>
        <fullName evidence="3">DRTGG domain-containing protein</fullName>
    </recommendedName>
</protein>
<dbReference type="Gene3D" id="3.40.50.300">
    <property type="entry name" value="P-loop containing nucleotide triphosphate hydrolases"/>
    <property type="match status" value="1"/>
</dbReference>
<dbReference type="PANTHER" id="PTHR21343">
    <property type="entry name" value="DETHIOBIOTIN SYNTHETASE"/>
    <property type="match status" value="1"/>
</dbReference>
<proteinExistence type="predicted"/>
<evidence type="ECO:0000256" key="1">
    <source>
        <dbReference type="ARBA" id="ARBA00022962"/>
    </source>
</evidence>
<keyword evidence="1" id="KW-0315">Glutamine amidotransferase</keyword>
<dbReference type="EMBL" id="HBGA01017285">
    <property type="protein sequence ID" value="CAD8995635.1"/>
    <property type="molecule type" value="Transcribed_RNA"/>
</dbReference>
<accession>A0A7S1N4H2</accession>
<name>A0A7S1N4H2_9EUGL</name>
<evidence type="ECO:0000313" key="2">
    <source>
        <dbReference type="EMBL" id="CAD8995635.1"/>
    </source>
</evidence>
<dbReference type="InterPro" id="IPR028979">
    <property type="entry name" value="Ser_kin/Pase_Hpr-like_N_sf"/>
</dbReference>
<organism evidence="2">
    <name type="scientific">Eutreptiella gymnastica</name>
    <dbReference type="NCBI Taxonomy" id="73025"/>
    <lineage>
        <taxon>Eukaryota</taxon>
        <taxon>Discoba</taxon>
        <taxon>Euglenozoa</taxon>
        <taxon>Euglenida</taxon>
        <taxon>Spirocuta</taxon>
        <taxon>Euglenophyceae</taxon>
        <taxon>Eutreptiales</taxon>
        <taxon>Eutreptiaceae</taxon>
        <taxon>Eutreptiella</taxon>
    </lineage>
</organism>
<sequence>MSKPRALFVAATKQHIGKTSSCVGLMGGLQERFSKVGYIKPVGQQHVPVEGKDGATIRVDKDVRLFKEFFGLNHIDYSDMSPLLVPSGYTKQFLDGHVCTDAQINDIHKCFQQVVSQSDFTILEGTGHCGVGSIIEMDNARVASLLGVDMVLVCNAGIGSSFDELELNRLLCQKYGVNLKGVILNRVQEDKYTETKKYFEKALSRWGVPLVGCIPYNAYLQVPCMMDYENLFKAHLSAGGEMRMRHFDKQILMATSLSRFMNLLQLPEYSNTLWVTHSSRHELVLALVEHVRKCEAEGTKWRGGLILAGTELDEDGRPRAACEQENADDALVREALSNSSIPVLYIKHGVTHALAKINKYTAKLNADDQKRTRAALEHVQPCLDFDRLLA</sequence>
<reference evidence="2" key="1">
    <citation type="submission" date="2021-01" db="EMBL/GenBank/DDBJ databases">
        <authorList>
            <person name="Corre E."/>
            <person name="Pelletier E."/>
            <person name="Niang G."/>
            <person name="Scheremetjew M."/>
            <person name="Finn R."/>
            <person name="Kale V."/>
            <person name="Holt S."/>
            <person name="Cochrane G."/>
            <person name="Meng A."/>
            <person name="Brown T."/>
            <person name="Cohen L."/>
        </authorList>
    </citation>
    <scope>NUCLEOTIDE SEQUENCE</scope>
    <source>
        <strain evidence="2">NIES-381</strain>
    </source>
</reference>
<dbReference type="InterPro" id="IPR027417">
    <property type="entry name" value="P-loop_NTPase"/>
</dbReference>
<dbReference type="AlphaFoldDB" id="A0A7S1N4H2"/>
<dbReference type="PANTHER" id="PTHR21343:SF8">
    <property type="entry name" value="DRTGG DOMAIN-CONTAINING PROTEIN"/>
    <property type="match status" value="1"/>
</dbReference>
<evidence type="ECO:0008006" key="3">
    <source>
        <dbReference type="Google" id="ProtNLM"/>
    </source>
</evidence>
<dbReference type="Gene3D" id="3.40.1390.20">
    <property type="entry name" value="HprK N-terminal domain-like"/>
    <property type="match status" value="1"/>
</dbReference>
<dbReference type="CDD" id="cd03109">
    <property type="entry name" value="DTBS"/>
    <property type="match status" value="1"/>
</dbReference>
<dbReference type="Pfam" id="PF13500">
    <property type="entry name" value="AAA_26"/>
    <property type="match status" value="1"/>
</dbReference>